<name>A0A484NRI7_9ASTE</name>
<accession>A0A484NRI7</accession>
<dbReference type="Proteomes" id="UP000595140">
    <property type="component" value="Unassembled WGS sequence"/>
</dbReference>
<gene>
    <name evidence="1" type="ORF">CCAM_LOCUS44412</name>
</gene>
<organism evidence="1 2">
    <name type="scientific">Cuscuta campestris</name>
    <dbReference type="NCBI Taxonomy" id="132261"/>
    <lineage>
        <taxon>Eukaryota</taxon>
        <taxon>Viridiplantae</taxon>
        <taxon>Streptophyta</taxon>
        <taxon>Embryophyta</taxon>
        <taxon>Tracheophyta</taxon>
        <taxon>Spermatophyta</taxon>
        <taxon>Magnoliopsida</taxon>
        <taxon>eudicotyledons</taxon>
        <taxon>Gunneridae</taxon>
        <taxon>Pentapetalae</taxon>
        <taxon>asterids</taxon>
        <taxon>lamiids</taxon>
        <taxon>Solanales</taxon>
        <taxon>Convolvulaceae</taxon>
        <taxon>Cuscuteae</taxon>
        <taxon>Cuscuta</taxon>
        <taxon>Cuscuta subgen. Grammica</taxon>
        <taxon>Cuscuta sect. Cleistogrammica</taxon>
    </lineage>
</organism>
<reference evidence="1 2" key="1">
    <citation type="submission" date="2018-04" db="EMBL/GenBank/DDBJ databases">
        <authorList>
            <person name="Vogel A."/>
        </authorList>
    </citation>
    <scope>NUCLEOTIDE SEQUENCE [LARGE SCALE GENOMIC DNA]</scope>
</reference>
<evidence type="ECO:0000313" key="1">
    <source>
        <dbReference type="EMBL" id="VFR02637.1"/>
    </source>
</evidence>
<keyword evidence="2" id="KW-1185">Reference proteome</keyword>
<protein>
    <submittedName>
        <fullName evidence="1">Uncharacterized protein</fullName>
    </submittedName>
</protein>
<dbReference type="AlphaFoldDB" id="A0A484NRI7"/>
<sequence>MTSQSSDIEQWRPESSTIKDSELVLMPNLLGDPFRVHNLDTMGGIDLAYNLEPERFLVMYYDLVLHGFRLPLHSFIREVCTTLEIPPGQFTANAHKYLASCILCCHDKGRTPSVEDFMTLFSIGGSFPYFSVFTHQKHPIFTKV</sequence>
<evidence type="ECO:0000313" key="2">
    <source>
        <dbReference type="Proteomes" id="UP000595140"/>
    </source>
</evidence>
<dbReference type="EMBL" id="OOIL02006839">
    <property type="protein sequence ID" value="VFR02637.1"/>
    <property type="molecule type" value="Genomic_DNA"/>
</dbReference>
<proteinExistence type="predicted"/>
<dbReference type="OrthoDB" id="671678at2759"/>